<reference evidence="5 6" key="1">
    <citation type="submission" date="2024-05" db="EMBL/GenBank/DDBJ databases">
        <authorList>
            <person name="Wallberg A."/>
        </authorList>
    </citation>
    <scope>NUCLEOTIDE SEQUENCE [LARGE SCALE GENOMIC DNA]</scope>
</reference>
<dbReference type="EMBL" id="CAXKWB010000503">
    <property type="protein sequence ID" value="CAL4061041.1"/>
    <property type="molecule type" value="Genomic_DNA"/>
</dbReference>
<keyword evidence="3 4" id="KW-0041">Annexin</keyword>
<dbReference type="GO" id="GO:0005737">
    <property type="term" value="C:cytoplasm"/>
    <property type="evidence" value="ECO:0007669"/>
    <property type="project" value="TreeGrafter"/>
</dbReference>
<dbReference type="InterPro" id="IPR018502">
    <property type="entry name" value="Annexin_repeat"/>
</dbReference>
<keyword evidence="4" id="KW-0106">Calcium</keyword>
<gene>
    <name evidence="5" type="ORF">MNOR_LOCUS1791</name>
</gene>
<dbReference type="PANTHER" id="PTHR10502">
    <property type="entry name" value="ANNEXIN"/>
    <property type="match status" value="1"/>
</dbReference>
<dbReference type="SUPFAM" id="SSF47874">
    <property type="entry name" value="Annexin"/>
    <property type="match status" value="1"/>
</dbReference>
<dbReference type="PROSITE" id="PS00223">
    <property type="entry name" value="ANNEXIN_1"/>
    <property type="match status" value="2"/>
</dbReference>
<dbReference type="PRINTS" id="PR00196">
    <property type="entry name" value="ANNEXIN"/>
</dbReference>
<evidence type="ECO:0000256" key="2">
    <source>
        <dbReference type="ARBA" id="ARBA00022737"/>
    </source>
</evidence>
<dbReference type="GO" id="GO:0001786">
    <property type="term" value="F:phosphatidylserine binding"/>
    <property type="evidence" value="ECO:0007669"/>
    <property type="project" value="TreeGrafter"/>
</dbReference>
<name>A0AAV2PKY0_MEGNR</name>
<dbReference type="InterPro" id="IPR001464">
    <property type="entry name" value="Annexin"/>
</dbReference>
<dbReference type="GO" id="GO:0005509">
    <property type="term" value="F:calcium ion binding"/>
    <property type="evidence" value="ECO:0007669"/>
    <property type="project" value="InterPro"/>
</dbReference>
<dbReference type="Pfam" id="PF00191">
    <property type="entry name" value="Annexin"/>
    <property type="match status" value="3"/>
</dbReference>
<evidence type="ECO:0000256" key="4">
    <source>
        <dbReference type="RuleBase" id="RU003540"/>
    </source>
</evidence>
<dbReference type="AlphaFoldDB" id="A0AAV2PKY0"/>
<comment type="domain">
    <text evidence="4">A pair of annexin repeats may form one binding site for calcium and phospholipid.</text>
</comment>
<evidence type="ECO:0000256" key="1">
    <source>
        <dbReference type="ARBA" id="ARBA00007831"/>
    </source>
</evidence>
<dbReference type="Gene3D" id="1.10.220.10">
    <property type="entry name" value="Annexin"/>
    <property type="match status" value="4"/>
</dbReference>
<proteinExistence type="inferred from homology"/>
<dbReference type="GO" id="GO:0005634">
    <property type="term" value="C:nucleus"/>
    <property type="evidence" value="ECO:0007669"/>
    <property type="project" value="TreeGrafter"/>
</dbReference>
<keyword evidence="4" id="KW-0111">Calcium/phospholipid-binding</keyword>
<dbReference type="InterPro" id="IPR037104">
    <property type="entry name" value="Annexin_sf"/>
</dbReference>
<comment type="caution">
    <text evidence="5">The sequence shown here is derived from an EMBL/GenBank/DDBJ whole genome shotgun (WGS) entry which is preliminary data.</text>
</comment>
<dbReference type="GO" id="GO:0005886">
    <property type="term" value="C:plasma membrane"/>
    <property type="evidence" value="ECO:0007669"/>
    <property type="project" value="TreeGrafter"/>
</dbReference>
<organism evidence="5 6">
    <name type="scientific">Meganyctiphanes norvegica</name>
    <name type="common">Northern krill</name>
    <name type="synonym">Thysanopoda norvegica</name>
    <dbReference type="NCBI Taxonomy" id="48144"/>
    <lineage>
        <taxon>Eukaryota</taxon>
        <taxon>Metazoa</taxon>
        <taxon>Ecdysozoa</taxon>
        <taxon>Arthropoda</taxon>
        <taxon>Crustacea</taxon>
        <taxon>Multicrustacea</taxon>
        <taxon>Malacostraca</taxon>
        <taxon>Eumalacostraca</taxon>
        <taxon>Eucarida</taxon>
        <taxon>Euphausiacea</taxon>
        <taxon>Euphausiidae</taxon>
        <taxon>Meganyctiphanes</taxon>
    </lineage>
</organism>
<evidence type="ECO:0000313" key="5">
    <source>
        <dbReference type="EMBL" id="CAL4061041.1"/>
    </source>
</evidence>
<sequence>MEEYTKVPTVSPVVPFTDSTDAEALRKAMKGMGTDEMAIINILAHRTSYQRQIIKEAYKQAFDRDLLKDLKSELGGNFEDVMMALMTPMPLYLAQALHKAIKGKDNNTLVEIICTRDKVSIENIKKAYMEAHGTELTEDLNKHPSVRFRQFLITMISEERSEVTDDLQVAKDLSQKLFDAVKGQSGTPVEEELMDMVTKFSYPMMRLTFREYFNIHSEKFGSVIETQFNEELKDVLKIVYESIAYPPPFFAKELNSAIAGAGTDDPKLIRLVVSRCEIDMENIKEEYEKLYKEPLEKAIKGDTGGDYKKTLLALIESN</sequence>
<dbReference type="PROSITE" id="PS51897">
    <property type="entry name" value="ANNEXIN_2"/>
    <property type="match status" value="3"/>
</dbReference>
<dbReference type="FunFam" id="1.10.220.10:FF:000001">
    <property type="entry name" value="Annexin"/>
    <property type="match status" value="1"/>
</dbReference>
<dbReference type="FunFam" id="1.10.220.10:FF:000004">
    <property type="entry name" value="Annexin"/>
    <property type="match status" value="1"/>
</dbReference>
<evidence type="ECO:0000256" key="3">
    <source>
        <dbReference type="ARBA" id="ARBA00023216"/>
    </source>
</evidence>
<keyword evidence="2 4" id="KW-0677">Repeat</keyword>
<accession>A0AAV2PKY0</accession>
<protein>
    <recommendedName>
        <fullName evidence="4">Annexin</fullName>
    </recommendedName>
</protein>
<dbReference type="Proteomes" id="UP001497623">
    <property type="component" value="Unassembled WGS sequence"/>
</dbReference>
<keyword evidence="6" id="KW-1185">Reference proteome</keyword>
<dbReference type="GO" id="GO:0012506">
    <property type="term" value="C:vesicle membrane"/>
    <property type="evidence" value="ECO:0007669"/>
    <property type="project" value="TreeGrafter"/>
</dbReference>
<dbReference type="InterPro" id="IPR018252">
    <property type="entry name" value="Annexin_repeat_CS"/>
</dbReference>
<dbReference type="SMART" id="SM00335">
    <property type="entry name" value="ANX"/>
    <property type="match status" value="3"/>
</dbReference>
<evidence type="ECO:0000313" key="6">
    <source>
        <dbReference type="Proteomes" id="UP001497623"/>
    </source>
</evidence>
<comment type="similarity">
    <text evidence="1 4">Belongs to the annexin family.</text>
</comment>
<dbReference type="PANTHER" id="PTHR10502:SF177">
    <property type="entry name" value="ANNEXIN B10"/>
    <property type="match status" value="1"/>
</dbReference>
<dbReference type="GO" id="GO:0005544">
    <property type="term" value="F:calcium-dependent phospholipid binding"/>
    <property type="evidence" value="ECO:0007669"/>
    <property type="project" value="UniProtKB-KW"/>
</dbReference>